<feature type="region of interest" description="Disordered" evidence="4">
    <location>
        <begin position="258"/>
        <end position="311"/>
    </location>
</feature>
<dbReference type="AlphaFoldDB" id="G7E225"/>
<dbReference type="InterPro" id="IPR050300">
    <property type="entry name" value="GDXG_lipolytic_enzyme"/>
</dbReference>
<dbReference type="FunFam" id="3.40.50.1820:FF:000252">
    <property type="entry name" value="Related to calmodulin-dependent protein kinase"/>
    <property type="match status" value="1"/>
</dbReference>
<feature type="compositionally biased region" description="Low complexity" evidence="4">
    <location>
        <begin position="628"/>
        <end position="637"/>
    </location>
</feature>
<dbReference type="STRING" id="764103.G7E225"/>
<feature type="compositionally biased region" description="Polar residues" evidence="4">
    <location>
        <begin position="782"/>
        <end position="797"/>
    </location>
</feature>
<feature type="region of interest" description="Disordered" evidence="4">
    <location>
        <begin position="782"/>
        <end position="821"/>
    </location>
</feature>
<feature type="region of interest" description="Disordered" evidence="4">
    <location>
        <begin position="1"/>
        <end position="100"/>
    </location>
</feature>
<dbReference type="RefSeq" id="XP_014567164.1">
    <property type="nucleotide sequence ID" value="XM_014711678.1"/>
</dbReference>
<sequence>MAVKESMLTTKQVSTIDAASGKQREASNGRSSPSASGKPVVNVSPAEDEEQATVESRKANGPSADIRTSASPLQAGDNAVTPAQERLKAGAAAPTSPATLNNLLEPFTNKTEVPEGSRVLKDVPQQPEKPLGILESWKYLPFLAHQASSIATAFASHHIFGPPKKSWGIEMTIFTTILREAADYSHLSNIRLLRQMLDLGQILPTPKDGIVTPVSFKVKRRGLKGFLAESDAAETGTRELNGEWVINKRLWMRMQAEYHGDPPKRGGRSASKSSAPMNNGRSASFSSTATNASRTQTNGSPSRSPTANAEKNSHIGKDKVIFYLHGGAYFVMSPATHRFLTIALSKYTESRIFALDYRLAPECKFPGQLHDAVAGYFRLIYDLKIPPENIVLAGDSAGGGLTAALLLYLRDEGYPLPSGAILMSPWVDLTLSCASWDTNAPFDYLPRFKPDGHLNPVKCLLGDPDRMNKYVTHPYVSPLFGDFTGLPPLLIQGGDAEVLRDEGTLLAHKASMAGVQVQHELYEDCPHVHQAFLFLEASRAALQSCRRFIRHTLSARRPPSNVDRSTMDAELMSDARNVTHNARLAARSLPTSPANNTIKLPAGERTSDSESSGDDKLELSYPTPREGQSSNQSSSVSEGYDDSRGSTGLQGAVASLTAQQDLSRTPSGAAVPRGRPSGPSTETSGSSSTSESLSRSGRPSLSGRMPASSLLMSKSQPGTPAGHPAMAPLTTSPSSSRLSRSRSITAQSPGVFLRDDNLAHMAHARNASHPDLRAIISAYEQSGGSQHTSVYKSTSFATDKDLQPGEEDGYDGQDEGTGLWQTGRNVVASYFGGSTSPSADSR</sequence>
<evidence type="ECO:0000256" key="2">
    <source>
        <dbReference type="ARBA" id="ARBA00022801"/>
    </source>
</evidence>
<feature type="compositionally biased region" description="Acidic residues" evidence="4">
    <location>
        <begin position="804"/>
        <end position="814"/>
    </location>
</feature>
<dbReference type="InterPro" id="IPR033140">
    <property type="entry name" value="Lipase_GDXG_put_SER_AS"/>
</dbReference>
<dbReference type="PANTHER" id="PTHR48081:SF26">
    <property type="entry name" value="ALPHA_BETA HYDROLASE FOLD-3 DOMAIN-CONTAINING PROTEIN"/>
    <property type="match status" value="1"/>
</dbReference>
<dbReference type="InterPro" id="IPR029058">
    <property type="entry name" value="AB_hydrolase_fold"/>
</dbReference>
<dbReference type="Proteomes" id="UP000009131">
    <property type="component" value="Unassembled WGS sequence"/>
</dbReference>
<feature type="compositionally biased region" description="Polar residues" evidence="4">
    <location>
        <begin position="296"/>
        <end position="310"/>
    </location>
</feature>
<dbReference type="Gene3D" id="3.40.50.1820">
    <property type="entry name" value="alpha/beta hydrolase"/>
    <property type="match status" value="1"/>
</dbReference>
<dbReference type="HOGENOM" id="CLU_020372_0_0_1"/>
<dbReference type="FunCoup" id="G7E225">
    <property type="interactions" value="21"/>
</dbReference>
<accession>G7E225</accession>
<feature type="compositionally biased region" description="Polar residues" evidence="4">
    <location>
        <begin position="589"/>
        <end position="598"/>
    </location>
</feature>
<evidence type="ECO:0000256" key="4">
    <source>
        <dbReference type="SAM" id="MobiDB-lite"/>
    </source>
</evidence>
<dbReference type="eggNOG" id="KOG1515">
    <property type="taxonomic scope" value="Eukaryota"/>
</dbReference>
<feature type="active site" evidence="3">
    <location>
        <position position="396"/>
    </location>
</feature>
<dbReference type="PANTHER" id="PTHR48081">
    <property type="entry name" value="AB HYDROLASE SUPERFAMILY PROTEIN C4A8.06C"/>
    <property type="match status" value="1"/>
</dbReference>
<dbReference type="PROSITE" id="PS01174">
    <property type="entry name" value="LIPASE_GDXG_SER"/>
    <property type="match status" value="1"/>
</dbReference>
<feature type="region of interest" description="Disordered" evidence="4">
    <location>
        <begin position="585"/>
        <end position="751"/>
    </location>
</feature>
<feature type="compositionally biased region" description="Low complexity" evidence="4">
    <location>
        <begin position="282"/>
        <end position="295"/>
    </location>
</feature>
<feature type="compositionally biased region" description="Polar residues" evidence="4">
    <location>
        <begin position="270"/>
        <end position="281"/>
    </location>
</feature>
<feature type="compositionally biased region" description="Basic and acidic residues" evidence="4">
    <location>
        <begin position="605"/>
        <end position="618"/>
    </location>
</feature>
<reference evidence="6 7" key="2">
    <citation type="journal article" date="2012" name="Open Biol.">
        <title>Characteristics of nucleosomes and linker DNA regions on the genome of the basidiomycete Mixia osmundae revealed by mono- and dinucleosome mapping.</title>
        <authorList>
            <person name="Nishida H."/>
            <person name="Kondo S."/>
            <person name="Matsumoto T."/>
            <person name="Suzuki Y."/>
            <person name="Yoshikawa H."/>
            <person name="Taylor T.D."/>
            <person name="Sugiyama J."/>
        </authorList>
    </citation>
    <scope>NUCLEOTIDE SEQUENCE [LARGE SCALE GENOMIC DNA]</scope>
    <source>
        <strain evidence="7">CBS 9802 / IAM 14324 / JCM 22182 / KY 12970</strain>
    </source>
</reference>
<comment type="similarity">
    <text evidence="1">Belongs to the 'GDXG' lipolytic enzyme family.</text>
</comment>
<evidence type="ECO:0000259" key="5">
    <source>
        <dbReference type="Pfam" id="PF07859"/>
    </source>
</evidence>
<proteinExistence type="inferred from homology"/>
<evidence type="ECO:0000256" key="3">
    <source>
        <dbReference type="PROSITE-ProRule" id="PRU10038"/>
    </source>
</evidence>
<evidence type="ECO:0000313" key="6">
    <source>
        <dbReference type="EMBL" id="GAA96862.1"/>
    </source>
</evidence>
<protein>
    <recommendedName>
        <fullName evidence="5">Alpha/beta hydrolase fold-3 domain-containing protein</fullName>
    </recommendedName>
</protein>
<dbReference type="GO" id="GO:0016787">
    <property type="term" value="F:hydrolase activity"/>
    <property type="evidence" value="ECO:0007669"/>
    <property type="project" value="UniProtKB-KW"/>
</dbReference>
<comment type="caution">
    <text evidence="6">The sequence shown here is derived from an EMBL/GenBank/DDBJ whole genome shotgun (WGS) entry which is preliminary data.</text>
</comment>
<feature type="domain" description="Alpha/beta hydrolase fold-3" evidence="5">
    <location>
        <begin position="321"/>
        <end position="528"/>
    </location>
</feature>
<feature type="compositionally biased region" description="Polar residues" evidence="4">
    <location>
        <begin position="656"/>
        <end position="666"/>
    </location>
</feature>
<keyword evidence="2" id="KW-0378">Hydrolase</keyword>
<evidence type="ECO:0000313" key="7">
    <source>
        <dbReference type="Proteomes" id="UP000009131"/>
    </source>
</evidence>
<feature type="compositionally biased region" description="Low complexity" evidence="4">
    <location>
        <begin position="674"/>
        <end position="703"/>
    </location>
</feature>
<evidence type="ECO:0000256" key="1">
    <source>
        <dbReference type="ARBA" id="ARBA00010515"/>
    </source>
</evidence>
<dbReference type="EMBL" id="BABT02000108">
    <property type="protein sequence ID" value="GAA96862.1"/>
    <property type="molecule type" value="Genomic_DNA"/>
</dbReference>
<dbReference type="OrthoDB" id="408631at2759"/>
<dbReference type="SUPFAM" id="SSF53474">
    <property type="entry name" value="alpha/beta-Hydrolases"/>
    <property type="match status" value="1"/>
</dbReference>
<organism evidence="6 7">
    <name type="scientific">Mixia osmundae (strain CBS 9802 / IAM 14324 / JCM 22182 / KY 12970)</name>
    <dbReference type="NCBI Taxonomy" id="764103"/>
    <lineage>
        <taxon>Eukaryota</taxon>
        <taxon>Fungi</taxon>
        <taxon>Dikarya</taxon>
        <taxon>Basidiomycota</taxon>
        <taxon>Pucciniomycotina</taxon>
        <taxon>Mixiomycetes</taxon>
        <taxon>Mixiales</taxon>
        <taxon>Mixiaceae</taxon>
        <taxon>Mixia</taxon>
    </lineage>
</organism>
<feature type="compositionally biased region" description="Low complexity" evidence="4">
    <location>
        <begin position="728"/>
        <end position="743"/>
    </location>
</feature>
<feature type="compositionally biased region" description="Polar residues" evidence="4">
    <location>
        <begin position="7"/>
        <end position="17"/>
    </location>
</feature>
<gene>
    <name evidence="6" type="primary">Mo03535</name>
    <name evidence="6" type="ORF">E5Q_03535</name>
</gene>
<dbReference type="Pfam" id="PF07859">
    <property type="entry name" value="Abhydrolase_3"/>
    <property type="match status" value="1"/>
</dbReference>
<dbReference type="InParanoid" id="G7E225"/>
<dbReference type="PROSITE" id="PS01173">
    <property type="entry name" value="LIPASE_GDXG_HIS"/>
    <property type="match status" value="1"/>
</dbReference>
<dbReference type="InterPro" id="IPR013094">
    <property type="entry name" value="AB_hydrolase_3"/>
</dbReference>
<dbReference type="InterPro" id="IPR002168">
    <property type="entry name" value="Lipase_GDXG_HIS_AS"/>
</dbReference>
<reference evidence="6 7" key="1">
    <citation type="journal article" date="2011" name="J. Gen. Appl. Microbiol.">
        <title>Draft genome sequencing of the enigmatic basidiomycete Mixia osmundae.</title>
        <authorList>
            <person name="Nishida H."/>
            <person name="Nagatsuka Y."/>
            <person name="Sugiyama J."/>
        </authorList>
    </citation>
    <scope>NUCLEOTIDE SEQUENCE [LARGE SCALE GENOMIC DNA]</scope>
    <source>
        <strain evidence="7">CBS 9802 / IAM 14324 / JCM 22182 / KY 12970</strain>
    </source>
</reference>
<dbReference type="OMA" id="WVECEIL"/>
<name>G7E225_MIXOS</name>
<keyword evidence="7" id="KW-1185">Reference proteome</keyword>